<dbReference type="InterPro" id="IPR002818">
    <property type="entry name" value="DJ-1/PfpI"/>
</dbReference>
<feature type="domain" description="DJ-1/PfpI" evidence="2">
    <location>
        <begin position="1"/>
        <end position="163"/>
    </location>
</feature>
<dbReference type="AlphaFoldDB" id="A0A0W8F9T9"/>
<dbReference type="InterPro" id="IPR006287">
    <property type="entry name" value="DJ-1"/>
</dbReference>
<evidence type="ECO:0000313" key="3">
    <source>
        <dbReference type="EMBL" id="KUG17632.1"/>
    </source>
</evidence>
<proteinExistence type="predicted"/>
<reference evidence="3" key="1">
    <citation type="journal article" date="2015" name="Proc. Natl. Acad. Sci. U.S.A.">
        <title>Networks of energetic and metabolic interactions define dynamics in microbial communities.</title>
        <authorList>
            <person name="Embree M."/>
            <person name="Liu J.K."/>
            <person name="Al-Bassam M.M."/>
            <person name="Zengler K."/>
        </authorList>
    </citation>
    <scope>NUCLEOTIDE SEQUENCE</scope>
</reference>
<evidence type="ECO:0000256" key="1">
    <source>
        <dbReference type="ARBA" id="ARBA00022737"/>
    </source>
</evidence>
<dbReference type="CDD" id="cd03135">
    <property type="entry name" value="GATase1_DJ-1"/>
    <property type="match status" value="1"/>
</dbReference>
<dbReference type="PANTHER" id="PTHR48094:SF12">
    <property type="entry name" value="PARKINSON DISEASE PROTEIN 7 HOMOLOG"/>
    <property type="match status" value="1"/>
</dbReference>
<dbReference type="PANTHER" id="PTHR48094">
    <property type="entry name" value="PROTEIN/NUCLEIC ACID DEGLYCASE DJ-1-RELATED"/>
    <property type="match status" value="1"/>
</dbReference>
<name>A0A0W8F9T9_9ZZZZ</name>
<organism evidence="3">
    <name type="scientific">hydrocarbon metagenome</name>
    <dbReference type="NCBI Taxonomy" id="938273"/>
    <lineage>
        <taxon>unclassified sequences</taxon>
        <taxon>metagenomes</taxon>
        <taxon>ecological metagenomes</taxon>
    </lineage>
</organism>
<comment type="caution">
    <text evidence="3">The sequence shown here is derived from an EMBL/GenBank/DDBJ whole genome shotgun (WGS) entry which is preliminary data.</text>
</comment>
<dbReference type="GO" id="GO:0005737">
    <property type="term" value="C:cytoplasm"/>
    <property type="evidence" value="ECO:0007669"/>
    <property type="project" value="UniProtKB-ARBA"/>
</dbReference>
<dbReference type="EMBL" id="LNQE01001428">
    <property type="protein sequence ID" value="KUG17632.1"/>
    <property type="molecule type" value="Genomic_DNA"/>
</dbReference>
<protein>
    <submittedName>
        <fullName evidence="3">Dj-1/yajl/pfpi superfamily</fullName>
    </submittedName>
</protein>
<keyword evidence="1" id="KW-0677">Repeat</keyword>
<dbReference type="FunFam" id="3.40.50.880:FF:000015">
    <property type="entry name" value="Protein DJ-1 homolog C"/>
    <property type="match status" value="1"/>
</dbReference>
<dbReference type="InterPro" id="IPR050325">
    <property type="entry name" value="Prot/Nucl_acid_deglycase"/>
</dbReference>
<accession>A0A0W8F9T9</accession>
<dbReference type="NCBIfam" id="TIGR01383">
    <property type="entry name" value="not_thiJ"/>
    <property type="match status" value="1"/>
</dbReference>
<dbReference type="Pfam" id="PF01965">
    <property type="entry name" value="DJ-1_PfpI"/>
    <property type="match status" value="1"/>
</dbReference>
<sequence>MKILVTLADGFEEIEAINVIDILRRAGIDVVTAGLKDGLVEGSHGVRVMPDTSLGRINHKDLDGLVLPGGAPGFINLGKDERILNMIRELNQANKYVAAICGAPSVLIKAGVLQGRKATVHPSGEEEVRSCAQFSSDRVVVDGNIITSRTPGTAMEFALKLVEVFVGKKKMEQVKAQTLAICKGD</sequence>
<dbReference type="SUPFAM" id="SSF52317">
    <property type="entry name" value="Class I glutamine amidotransferase-like"/>
    <property type="match status" value="1"/>
</dbReference>
<dbReference type="InterPro" id="IPR029062">
    <property type="entry name" value="Class_I_gatase-like"/>
</dbReference>
<dbReference type="Gene3D" id="3.40.50.880">
    <property type="match status" value="1"/>
</dbReference>
<gene>
    <name evidence="3" type="ORF">ASZ90_012669</name>
</gene>
<evidence type="ECO:0000259" key="2">
    <source>
        <dbReference type="Pfam" id="PF01965"/>
    </source>
</evidence>